<name>A0A926DQU8_9FIRM</name>
<dbReference type="Proteomes" id="UP000611762">
    <property type="component" value="Unassembled WGS sequence"/>
</dbReference>
<feature type="compositionally biased region" description="Basic and acidic residues" evidence="1">
    <location>
        <begin position="1"/>
        <end position="12"/>
    </location>
</feature>
<comment type="caution">
    <text evidence="2">The sequence shown here is derived from an EMBL/GenBank/DDBJ whole genome shotgun (WGS) entry which is preliminary data.</text>
</comment>
<protein>
    <submittedName>
        <fullName evidence="2">Uncharacterized protein</fullName>
    </submittedName>
</protein>
<keyword evidence="3" id="KW-1185">Reference proteome</keyword>
<accession>A0A926DQU8</accession>
<evidence type="ECO:0000313" key="3">
    <source>
        <dbReference type="Proteomes" id="UP000611762"/>
    </source>
</evidence>
<dbReference type="AlphaFoldDB" id="A0A926DQU8"/>
<organism evidence="2 3">
    <name type="scientific">Congzhengia minquanensis</name>
    <dbReference type="NCBI Taxonomy" id="2763657"/>
    <lineage>
        <taxon>Bacteria</taxon>
        <taxon>Bacillati</taxon>
        <taxon>Bacillota</taxon>
        <taxon>Clostridia</taxon>
        <taxon>Eubacteriales</taxon>
        <taxon>Oscillospiraceae</taxon>
        <taxon>Congzhengia</taxon>
    </lineage>
</organism>
<reference evidence="2" key="1">
    <citation type="submission" date="2020-08" db="EMBL/GenBank/DDBJ databases">
        <title>Genome public.</title>
        <authorList>
            <person name="Liu C."/>
            <person name="Sun Q."/>
        </authorList>
    </citation>
    <scope>NUCLEOTIDE SEQUENCE</scope>
    <source>
        <strain evidence="2">H8</strain>
    </source>
</reference>
<evidence type="ECO:0000256" key="1">
    <source>
        <dbReference type="SAM" id="MobiDB-lite"/>
    </source>
</evidence>
<dbReference type="EMBL" id="JACRSU010000005">
    <property type="protein sequence ID" value="MBC8541635.1"/>
    <property type="molecule type" value="Genomic_DNA"/>
</dbReference>
<dbReference type="RefSeq" id="WP_177679988.1">
    <property type="nucleotide sequence ID" value="NZ_JACRSU010000005.1"/>
</dbReference>
<proteinExistence type="predicted"/>
<gene>
    <name evidence="2" type="ORF">H8698_11660</name>
</gene>
<feature type="region of interest" description="Disordered" evidence="1">
    <location>
        <begin position="1"/>
        <end position="29"/>
    </location>
</feature>
<evidence type="ECO:0000313" key="2">
    <source>
        <dbReference type="EMBL" id="MBC8541635.1"/>
    </source>
</evidence>
<sequence>MAKAKTETKAEETNVTATGTEEAESFETAAEDNRVDYCLPMNLLTNDDTMEACVNGKVYQIRCGETVRIPKELAEVLDNAIAQKKKVDAMIKAREKKSVEIS</sequence>